<dbReference type="EMBL" id="CATZAT010000024">
    <property type="protein sequence ID" value="CAJ0808076.1"/>
    <property type="molecule type" value="Genomic_DNA"/>
</dbReference>
<dbReference type="Proteomes" id="UP001189663">
    <property type="component" value="Unassembled WGS sequence"/>
</dbReference>
<protein>
    <submittedName>
        <fullName evidence="1">Uncharacterized protein</fullName>
    </submittedName>
</protein>
<organism evidence="1 2">
    <name type="scientific">Ralstonia holmesii</name>
    <dbReference type="NCBI Taxonomy" id="3058602"/>
    <lineage>
        <taxon>Bacteria</taxon>
        <taxon>Pseudomonadati</taxon>
        <taxon>Pseudomonadota</taxon>
        <taxon>Betaproteobacteria</taxon>
        <taxon>Burkholderiales</taxon>
        <taxon>Burkholderiaceae</taxon>
        <taxon>Ralstonia</taxon>
    </lineage>
</organism>
<comment type="caution">
    <text evidence="1">The sequence shown here is derived from an EMBL/GenBank/DDBJ whole genome shotgun (WGS) entry which is preliminary data.</text>
</comment>
<proteinExistence type="predicted"/>
<evidence type="ECO:0000313" key="2">
    <source>
        <dbReference type="Proteomes" id="UP001189663"/>
    </source>
</evidence>
<name>A0ABC8QJ85_9RALS</name>
<accession>A0ABC8QJ85</accession>
<sequence length="54" mass="5874">MRCPIGRTSVVCVDKNYEFLVSVSSETSFTGAHIEQAPTLVGTLGTGKLHNHKR</sequence>
<keyword evidence="2" id="KW-1185">Reference proteome</keyword>
<dbReference type="AlphaFoldDB" id="A0ABC8QJ85"/>
<reference evidence="1 2" key="1">
    <citation type="submission" date="2023-07" db="EMBL/GenBank/DDBJ databases">
        <authorList>
            <person name="Peeters C."/>
        </authorList>
    </citation>
    <scope>NUCLEOTIDE SEQUENCE [LARGE SCALE GENOMIC DNA]</scope>
    <source>
        <strain evidence="1 2">LMG 18096</strain>
    </source>
</reference>
<evidence type="ECO:0000313" key="1">
    <source>
        <dbReference type="EMBL" id="CAJ0808076.1"/>
    </source>
</evidence>
<gene>
    <name evidence="1" type="ORF">LMG18096_05046</name>
</gene>